<dbReference type="PANTHER" id="PTHR11645">
    <property type="entry name" value="PYRROLINE-5-CARBOXYLATE REDUCTASE"/>
    <property type="match status" value="1"/>
</dbReference>
<comment type="function">
    <text evidence="5 6">Catalyzes the reduction of 1-pyrroline-5-carboxylate (PCA) to L-proline.</text>
</comment>
<dbReference type="Gene3D" id="1.10.3730.10">
    <property type="entry name" value="ProC C-terminal domain-like"/>
    <property type="match status" value="1"/>
</dbReference>
<dbReference type="SUPFAM" id="SSF51735">
    <property type="entry name" value="NAD(P)-binding Rossmann-fold domains"/>
    <property type="match status" value="1"/>
</dbReference>
<evidence type="ECO:0000259" key="10">
    <source>
        <dbReference type="Pfam" id="PF03807"/>
    </source>
</evidence>
<dbReference type="RefSeq" id="WP_069703127.1">
    <property type="nucleotide sequence ID" value="NZ_MJAT01000038.1"/>
</dbReference>
<keyword evidence="3 6" id="KW-0521">NADP</keyword>
<dbReference type="UniPathway" id="UPA00098">
    <property type="reaction ID" value="UER00361"/>
</dbReference>
<protein>
    <recommendedName>
        <fullName evidence="6 7">Pyrroline-5-carboxylate reductase</fullName>
        <shortName evidence="6">P5C reductase</shortName>
        <shortName evidence="6">P5CR</shortName>
        <ecNumber evidence="6 7">1.5.1.2</ecNumber>
    </recommendedName>
    <alternativeName>
        <fullName evidence="6">PCA reductase</fullName>
    </alternativeName>
</protein>
<dbReference type="InterPro" id="IPR036291">
    <property type="entry name" value="NAD(P)-bd_dom_sf"/>
</dbReference>
<dbReference type="InterPro" id="IPR028939">
    <property type="entry name" value="P5C_Rdtase_cat_N"/>
</dbReference>
<comment type="similarity">
    <text evidence="1 6 9">Belongs to the pyrroline-5-carboxylate reductase family.</text>
</comment>
<organism evidence="12 13">
    <name type="scientific">Desulfuribacillus stibiiarsenatis</name>
    <dbReference type="NCBI Taxonomy" id="1390249"/>
    <lineage>
        <taxon>Bacteria</taxon>
        <taxon>Bacillati</taxon>
        <taxon>Bacillota</taxon>
        <taxon>Desulfuribacillia</taxon>
        <taxon>Desulfuribacillales</taxon>
        <taxon>Desulfuribacillaceae</taxon>
        <taxon>Desulfuribacillus</taxon>
    </lineage>
</organism>
<dbReference type="GO" id="GO:0055129">
    <property type="term" value="P:L-proline biosynthetic process"/>
    <property type="evidence" value="ECO:0007669"/>
    <property type="project" value="UniProtKB-UniRule"/>
</dbReference>
<dbReference type="STRING" id="1390249.BHU72_09345"/>
<evidence type="ECO:0000313" key="12">
    <source>
        <dbReference type="EMBL" id="OEH84414.1"/>
    </source>
</evidence>
<comment type="pathway">
    <text evidence="6 9">Amino-acid biosynthesis; L-proline biosynthesis; L-proline from L-glutamate 5-semialdehyde: step 1/1.</text>
</comment>
<dbReference type="AlphaFoldDB" id="A0A1E5L2V6"/>
<dbReference type="HAMAP" id="MF_01925">
    <property type="entry name" value="P5C_reductase"/>
    <property type="match status" value="1"/>
</dbReference>
<evidence type="ECO:0000256" key="4">
    <source>
        <dbReference type="ARBA" id="ARBA00023002"/>
    </source>
</evidence>
<dbReference type="Proteomes" id="UP000095255">
    <property type="component" value="Unassembled WGS sequence"/>
</dbReference>
<dbReference type="EC" id="1.5.1.2" evidence="6 7"/>
<feature type="binding site" evidence="8">
    <location>
        <begin position="13"/>
        <end position="18"/>
    </location>
    <ligand>
        <name>NADP(+)</name>
        <dbReference type="ChEBI" id="CHEBI:58349"/>
    </ligand>
</feature>
<dbReference type="SUPFAM" id="SSF48179">
    <property type="entry name" value="6-phosphogluconate dehydrogenase C-terminal domain-like"/>
    <property type="match status" value="1"/>
</dbReference>
<feature type="binding site" evidence="8">
    <location>
        <begin position="76"/>
        <end position="79"/>
    </location>
    <ligand>
        <name>NADP(+)</name>
        <dbReference type="ChEBI" id="CHEBI:58349"/>
    </ligand>
</feature>
<comment type="caution">
    <text evidence="12">The sequence shown here is derived from an EMBL/GenBank/DDBJ whole genome shotgun (WGS) entry which is preliminary data.</text>
</comment>
<dbReference type="GO" id="GO:0005737">
    <property type="term" value="C:cytoplasm"/>
    <property type="evidence" value="ECO:0007669"/>
    <property type="project" value="UniProtKB-SubCell"/>
</dbReference>
<evidence type="ECO:0000256" key="8">
    <source>
        <dbReference type="PIRSR" id="PIRSR000193-1"/>
    </source>
</evidence>
<keyword evidence="13" id="KW-1185">Reference proteome</keyword>
<dbReference type="PIRSF" id="PIRSF000193">
    <property type="entry name" value="Pyrrol-5-carb_rd"/>
    <property type="match status" value="1"/>
</dbReference>
<keyword evidence="6" id="KW-0963">Cytoplasm</keyword>
<dbReference type="InterPro" id="IPR029036">
    <property type="entry name" value="P5CR_dimer"/>
</dbReference>
<evidence type="ECO:0000313" key="13">
    <source>
        <dbReference type="Proteomes" id="UP000095255"/>
    </source>
</evidence>
<sequence>MSASTLGKSIFFIGAGSMAEAIIKGLVTSAIIAPQQIYVTNQKNHDRLVELREKYGVELASSIQQGCELADVIVLAVKPWAIKDVTTELAAFLNNQQILISVAAGITTEIIETIIKQEIPVIRTMPNTSSAICESATGICKGKYVNAETLHIAEKIFETIGKVAVVEESQMDAVTGLSGSGPAYIYYLIEGMEKAGVEAGLSQEVSRELVVQTVYGAAKMLLETKAEPAILRQQVTSPNGTTAAGLQKLEDNQFHDILYAAVARAKERAGEIGKELEATLWNTK</sequence>
<evidence type="ECO:0000256" key="6">
    <source>
        <dbReference type="HAMAP-Rule" id="MF_01925"/>
    </source>
</evidence>
<evidence type="ECO:0000256" key="5">
    <source>
        <dbReference type="ARBA" id="ARBA00058118"/>
    </source>
</evidence>
<dbReference type="Gene3D" id="3.40.50.720">
    <property type="entry name" value="NAD(P)-binding Rossmann-like Domain"/>
    <property type="match status" value="1"/>
</dbReference>
<reference evidence="12 13" key="1">
    <citation type="submission" date="2016-09" db="EMBL/GenBank/DDBJ databases">
        <title>Desulfuribacillus arsenicus sp. nov., an obligately anaerobic, dissimilatory arsenic- and antimonate-reducing bacterium isolated from anoxic sediments.</title>
        <authorList>
            <person name="Abin C.A."/>
            <person name="Hollibaugh J.T."/>
        </authorList>
    </citation>
    <scope>NUCLEOTIDE SEQUENCE [LARGE SCALE GENOMIC DNA]</scope>
    <source>
        <strain evidence="12 13">MLFW-2</strain>
    </source>
</reference>
<evidence type="ECO:0000256" key="3">
    <source>
        <dbReference type="ARBA" id="ARBA00022857"/>
    </source>
</evidence>
<feature type="domain" description="Pyrroline-5-carboxylate reductase dimerisation" evidence="11">
    <location>
        <begin position="168"/>
        <end position="271"/>
    </location>
</feature>
<dbReference type="PROSITE" id="PS00521">
    <property type="entry name" value="P5CR"/>
    <property type="match status" value="1"/>
</dbReference>
<evidence type="ECO:0000256" key="1">
    <source>
        <dbReference type="ARBA" id="ARBA00005525"/>
    </source>
</evidence>
<feature type="domain" description="Pyrroline-5-carboxylate reductase catalytic N-terminal" evidence="10">
    <location>
        <begin position="10"/>
        <end position="105"/>
    </location>
</feature>
<evidence type="ECO:0000256" key="9">
    <source>
        <dbReference type="RuleBase" id="RU003903"/>
    </source>
</evidence>
<comment type="subcellular location">
    <subcellularLocation>
        <location evidence="6">Cytoplasm</location>
    </subcellularLocation>
</comment>
<proteinExistence type="inferred from homology"/>
<dbReference type="Pfam" id="PF14748">
    <property type="entry name" value="P5CR_dimer"/>
    <property type="match status" value="1"/>
</dbReference>
<dbReference type="FunFam" id="1.10.3730.10:FF:000001">
    <property type="entry name" value="Pyrroline-5-carboxylate reductase"/>
    <property type="match status" value="1"/>
</dbReference>
<dbReference type="OrthoDB" id="9805754at2"/>
<comment type="catalytic activity">
    <reaction evidence="6 9">
        <text>L-proline + NADP(+) = (S)-1-pyrroline-5-carboxylate + NADPH + 2 H(+)</text>
        <dbReference type="Rhea" id="RHEA:14109"/>
        <dbReference type="ChEBI" id="CHEBI:15378"/>
        <dbReference type="ChEBI" id="CHEBI:17388"/>
        <dbReference type="ChEBI" id="CHEBI:57783"/>
        <dbReference type="ChEBI" id="CHEBI:58349"/>
        <dbReference type="ChEBI" id="CHEBI:60039"/>
        <dbReference type="EC" id="1.5.1.2"/>
    </reaction>
</comment>
<comment type="catalytic activity">
    <reaction evidence="6">
        <text>L-proline + NAD(+) = (S)-1-pyrroline-5-carboxylate + NADH + 2 H(+)</text>
        <dbReference type="Rhea" id="RHEA:14105"/>
        <dbReference type="ChEBI" id="CHEBI:15378"/>
        <dbReference type="ChEBI" id="CHEBI:17388"/>
        <dbReference type="ChEBI" id="CHEBI:57540"/>
        <dbReference type="ChEBI" id="CHEBI:57945"/>
        <dbReference type="ChEBI" id="CHEBI:60039"/>
        <dbReference type="EC" id="1.5.1.2"/>
    </reaction>
</comment>
<dbReference type="NCBIfam" id="TIGR00112">
    <property type="entry name" value="proC"/>
    <property type="match status" value="1"/>
</dbReference>
<dbReference type="GO" id="GO:0004735">
    <property type="term" value="F:pyrroline-5-carboxylate reductase activity"/>
    <property type="evidence" value="ECO:0007669"/>
    <property type="project" value="UniProtKB-UniRule"/>
</dbReference>
<dbReference type="InterPro" id="IPR008927">
    <property type="entry name" value="6-PGluconate_DH-like_C_sf"/>
</dbReference>
<evidence type="ECO:0000259" key="11">
    <source>
        <dbReference type="Pfam" id="PF14748"/>
    </source>
</evidence>
<dbReference type="InterPro" id="IPR000304">
    <property type="entry name" value="Pyrroline-COOH_reductase"/>
</dbReference>
<dbReference type="PANTHER" id="PTHR11645:SF49">
    <property type="entry name" value="PYRROLINE-5-CARBOXYLATE REDUCTASE 1"/>
    <property type="match status" value="1"/>
</dbReference>
<evidence type="ECO:0000256" key="2">
    <source>
        <dbReference type="ARBA" id="ARBA00022650"/>
    </source>
</evidence>
<keyword evidence="2 6" id="KW-0641">Proline biosynthesis</keyword>
<dbReference type="Pfam" id="PF03807">
    <property type="entry name" value="F420_oxidored"/>
    <property type="match status" value="1"/>
</dbReference>
<keyword evidence="6 9" id="KW-0028">Amino-acid biosynthesis</keyword>
<gene>
    <name evidence="6" type="primary">proC</name>
    <name evidence="12" type="ORF">BHU72_09345</name>
</gene>
<keyword evidence="4 6" id="KW-0560">Oxidoreductase</keyword>
<dbReference type="EMBL" id="MJAT01000038">
    <property type="protein sequence ID" value="OEH84414.1"/>
    <property type="molecule type" value="Genomic_DNA"/>
</dbReference>
<dbReference type="InterPro" id="IPR053790">
    <property type="entry name" value="P5CR-like_CS"/>
</dbReference>
<evidence type="ECO:0000256" key="7">
    <source>
        <dbReference type="NCBIfam" id="TIGR00112"/>
    </source>
</evidence>
<name>A0A1E5L2V6_9FIRM</name>
<accession>A0A1E5L2V6</accession>